<evidence type="ECO:0000313" key="2">
    <source>
        <dbReference type="Proteomes" id="UP000314294"/>
    </source>
</evidence>
<sequence length="198" mass="20830">MEPIRLWKPLMTSSMLPITMPFLEYWRNISNGRSVRKDEDKDIQQMNQKISTRLLNTSGFSCPMRLPASRPEPPMAAAAVAAAFWDSGVTREGEEWASACGSADEPSALHLADAAGPLTVPILPAREEEAELFDREASALGLGVCAGVGGGVMRLDVVTGGGGEAAAGGGGAGIKRSIFSHSARTWPRTGTGDTKGTT</sequence>
<dbReference type="AlphaFoldDB" id="A0A4Z2FF97"/>
<keyword evidence="2" id="KW-1185">Reference proteome</keyword>
<name>A0A4Z2FF97_9TELE</name>
<organism evidence="1 2">
    <name type="scientific">Liparis tanakae</name>
    <name type="common">Tanaka's snailfish</name>
    <dbReference type="NCBI Taxonomy" id="230148"/>
    <lineage>
        <taxon>Eukaryota</taxon>
        <taxon>Metazoa</taxon>
        <taxon>Chordata</taxon>
        <taxon>Craniata</taxon>
        <taxon>Vertebrata</taxon>
        <taxon>Euteleostomi</taxon>
        <taxon>Actinopterygii</taxon>
        <taxon>Neopterygii</taxon>
        <taxon>Teleostei</taxon>
        <taxon>Neoteleostei</taxon>
        <taxon>Acanthomorphata</taxon>
        <taxon>Eupercaria</taxon>
        <taxon>Perciformes</taxon>
        <taxon>Cottioidei</taxon>
        <taxon>Cottales</taxon>
        <taxon>Liparidae</taxon>
        <taxon>Liparis</taxon>
    </lineage>
</organism>
<dbReference type="EMBL" id="SRLO01001234">
    <property type="protein sequence ID" value="TNN39916.1"/>
    <property type="molecule type" value="Genomic_DNA"/>
</dbReference>
<gene>
    <name evidence="1" type="ORF">EYF80_049905</name>
</gene>
<protein>
    <submittedName>
        <fullName evidence="1">Uncharacterized protein</fullName>
    </submittedName>
</protein>
<proteinExistence type="predicted"/>
<evidence type="ECO:0000313" key="1">
    <source>
        <dbReference type="EMBL" id="TNN39916.1"/>
    </source>
</evidence>
<reference evidence="1 2" key="1">
    <citation type="submission" date="2019-03" db="EMBL/GenBank/DDBJ databases">
        <title>First draft genome of Liparis tanakae, snailfish: a comprehensive survey of snailfish specific genes.</title>
        <authorList>
            <person name="Kim W."/>
            <person name="Song I."/>
            <person name="Jeong J.-H."/>
            <person name="Kim D."/>
            <person name="Kim S."/>
            <person name="Ryu S."/>
            <person name="Song J.Y."/>
            <person name="Lee S.K."/>
        </authorList>
    </citation>
    <scope>NUCLEOTIDE SEQUENCE [LARGE SCALE GENOMIC DNA]</scope>
    <source>
        <tissue evidence="1">Muscle</tissue>
    </source>
</reference>
<comment type="caution">
    <text evidence="1">The sequence shown here is derived from an EMBL/GenBank/DDBJ whole genome shotgun (WGS) entry which is preliminary data.</text>
</comment>
<accession>A0A4Z2FF97</accession>
<dbReference type="Proteomes" id="UP000314294">
    <property type="component" value="Unassembled WGS sequence"/>
</dbReference>